<proteinExistence type="predicted"/>
<dbReference type="EMBL" id="KZ678432">
    <property type="protein sequence ID" value="PSR87195.1"/>
    <property type="molecule type" value="Genomic_DNA"/>
</dbReference>
<reference evidence="2 3" key="1">
    <citation type="journal article" date="2018" name="Mycol. Prog.">
        <title>Coniella lustricola, a new species from submerged detritus.</title>
        <authorList>
            <person name="Raudabaugh D.B."/>
            <person name="Iturriaga T."/>
            <person name="Carver A."/>
            <person name="Mondo S."/>
            <person name="Pangilinan J."/>
            <person name="Lipzen A."/>
            <person name="He G."/>
            <person name="Amirebrahimi M."/>
            <person name="Grigoriev I.V."/>
            <person name="Miller A.N."/>
        </authorList>
    </citation>
    <scope>NUCLEOTIDE SEQUENCE [LARGE SCALE GENOMIC DNA]</scope>
    <source>
        <strain evidence="2 3">B22-T-1</strain>
    </source>
</reference>
<name>A0A2T3A9H8_9PEZI</name>
<evidence type="ECO:0000313" key="2">
    <source>
        <dbReference type="EMBL" id="PSR87195.1"/>
    </source>
</evidence>
<accession>A0A2T3A9H8</accession>
<evidence type="ECO:0000256" key="1">
    <source>
        <dbReference type="SAM" id="MobiDB-lite"/>
    </source>
</evidence>
<protein>
    <submittedName>
        <fullName evidence="2">Uncharacterized protein</fullName>
    </submittedName>
</protein>
<evidence type="ECO:0000313" key="3">
    <source>
        <dbReference type="Proteomes" id="UP000241462"/>
    </source>
</evidence>
<dbReference type="InParanoid" id="A0A2T3A9H8"/>
<feature type="region of interest" description="Disordered" evidence="1">
    <location>
        <begin position="89"/>
        <end position="116"/>
    </location>
</feature>
<keyword evidence="3" id="KW-1185">Reference proteome</keyword>
<organism evidence="2 3">
    <name type="scientific">Coniella lustricola</name>
    <dbReference type="NCBI Taxonomy" id="2025994"/>
    <lineage>
        <taxon>Eukaryota</taxon>
        <taxon>Fungi</taxon>
        <taxon>Dikarya</taxon>
        <taxon>Ascomycota</taxon>
        <taxon>Pezizomycotina</taxon>
        <taxon>Sordariomycetes</taxon>
        <taxon>Sordariomycetidae</taxon>
        <taxon>Diaporthales</taxon>
        <taxon>Schizoparmaceae</taxon>
        <taxon>Coniella</taxon>
    </lineage>
</organism>
<dbReference type="AlphaFoldDB" id="A0A2T3A9H8"/>
<feature type="compositionally biased region" description="Basic and acidic residues" evidence="1">
    <location>
        <begin position="93"/>
        <end position="102"/>
    </location>
</feature>
<dbReference type="Proteomes" id="UP000241462">
    <property type="component" value="Unassembled WGS sequence"/>
</dbReference>
<sequence length="174" mass="19618">MRVLRWPAPPALRLEVWWLKDTILLGQDSESFQQPTESTCLLCRVNLWQPQWGILLLTYPITSTHLPCRVSSPTTRHLTRHPVWQSWVGEPQNRGKQDRLSRTDSAQASQHEHGGLHSPEIRLVTDCPGAVSASAAPSCALCLVCTKPFPNRNPDLCLLCFYVFVLFSSSSAWL</sequence>
<gene>
    <name evidence="2" type="ORF">BD289DRAFT_243086</name>
</gene>